<keyword evidence="6" id="KW-1185">Reference proteome</keyword>
<proteinExistence type="inferred from homology"/>
<comment type="caution">
    <text evidence="5">The sequence shown here is derived from an EMBL/GenBank/DDBJ whole genome shotgun (WGS) entry which is preliminary data.</text>
</comment>
<evidence type="ECO:0000313" key="5">
    <source>
        <dbReference type="EMBL" id="KAI5612141.1"/>
    </source>
</evidence>
<gene>
    <name evidence="5" type="ORF">C0J50_0809</name>
</gene>
<protein>
    <submittedName>
        <fullName evidence="5">Protein FAM110C</fullName>
    </submittedName>
</protein>
<feature type="region of interest" description="Disordered" evidence="2">
    <location>
        <begin position="1"/>
        <end position="205"/>
    </location>
</feature>
<evidence type="ECO:0000259" key="4">
    <source>
        <dbReference type="Pfam" id="PF14161"/>
    </source>
</evidence>
<sequence>MLGASRILEKGPEYLRKQMELEREGKGRASAAERLAATRLRYVKGPQGTSSTSSTEPGPETGSSTQCARGSTESTEPSAPAPEHEENPVKRNSSKKRPDSVLLYRQKCDLQRGAPGANYRRKRTLLKSLRERNNAGAPVSAGQGAASSSDSEHAHGQKDGKDDADKDSGPLRRRPERVTVPRRAVEGQGSESERARKGVSRSHSDVSSRYSRSFADFDAFFQYCGLESDVVEALGRGNFSSRSDERELYTKIRSVSMAVSDSEISHTSGDIDGLQEEEVKETRQQGSSVIERNARVIKWLYSCRNASESGKMLRDLN</sequence>
<reference evidence="5" key="1">
    <citation type="submission" date="2018-07" db="EMBL/GenBank/DDBJ databases">
        <title>Comparative genomics of catfishes provides insights into carnivory and benthic adaptation.</title>
        <authorList>
            <person name="Zhang Y."/>
            <person name="Wang D."/>
            <person name="Peng Z."/>
            <person name="Zheng S."/>
            <person name="Shao F."/>
            <person name="Tao W."/>
        </authorList>
    </citation>
    <scope>NUCLEOTIDE SEQUENCE</scope>
    <source>
        <strain evidence="5">Chongqing</strain>
    </source>
</reference>
<accession>A0AAD5A9E9</accession>
<feature type="compositionally biased region" description="Polar residues" evidence="2">
    <location>
        <begin position="66"/>
        <end position="77"/>
    </location>
</feature>
<feature type="domain" description="Centrosome-associated FAM110 C-terminal" evidence="3">
    <location>
        <begin position="197"/>
        <end position="306"/>
    </location>
</feature>
<name>A0AAD5A9E9_SILAS</name>
<comment type="similarity">
    <text evidence="1">Belongs to the FAM110 family.</text>
</comment>
<feature type="domain" description="Centrosome-associated FAM110 N-terminal" evidence="4">
    <location>
        <begin position="6"/>
        <end position="49"/>
    </location>
</feature>
<feature type="compositionally biased region" description="Basic and acidic residues" evidence="2">
    <location>
        <begin position="176"/>
        <end position="205"/>
    </location>
</feature>
<dbReference type="EMBL" id="MU564352">
    <property type="protein sequence ID" value="KAI5612141.1"/>
    <property type="molecule type" value="Genomic_DNA"/>
</dbReference>
<dbReference type="InterPro" id="IPR025739">
    <property type="entry name" value="FAM110_N"/>
</dbReference>
<dbReference type="InterPro" id="IPR025740">
    <property type="entry name" value="FAM110"/>
</dbReference>
<dbReference type="PANTHER" id="PTHR14758:SF5">
    <property type="entry name" value="PROTEIN FAM110C"/>
    <property type="match status" value="1"/>
</dbReference>
<feature type="compositionally biased region" description="Basic and acidic residues" evidence="2">
    <location>
        <begin position="7"/>
        <end position="27"/>
    </location>
</feature>
<dbReference type="PANTHER" id="PTHR14758">
    <property type="entry name" value="AGAP005440-PA"/>
    <property type="match status" value="1"/>
</dbReference>
<evidence type="ECO:0000256" key="1">
    <source>
        <dbReference type="ARBA" id="ARBA00010576"/>
    </source>
</evidence>
<dbReference type="Pfam" id="PF14161">
    <property type="entry name" value="FAM110_N"/>
    <property type="match status" value="1"/>
</dbReference>
<evidence type="ECO:0000313" key="6">
    <source>
        <dbReference type="Proteomes" id="UP001205998"/>
    </source>
</evidence>
<dbReference type="Proteomes" id="UP001205998">
    <property type="component" value="Unassembled WGS sequence"/>
</dbReference>
<dbReference type="Pfam" id="PF14160">
    <property type="entry name" value="FAM110_C"/>
    <property type="match status" value="1"/>
</dbReference>
<feature type="compositionally biased region" description="Low complexity" evidence="2">
    <location>
        <begin position="135"/>
        <end position="149"/>
    </location>
</feature>
<feature type="compositionally biased region" description="Basic and acidic residues" evidence="2">
    <location>
        <begin position="150"/>
        <end position="170"/>
    </location>
</feature>
<organism evidence="5 6">
    <name type="scientific">Silurus asotus</name>
    <name type="common">Amur catfish</name>
    <name type="synonym">Parasilurus asotus</name>
    <dbReference type="NCBI Taxonomy" id="30991"/>
    <lineage>
        <taxon>Eukaryota</taxon>
        <taxon>Metazoa</taxon>
        <taxon>Chordata</taxon>
        <taxon>Craniata</taxon>
        <taxon>Vertebrata</taxon>
        <taxon>Euteleostomi</taxon>
        <taxon>Actinopterygii</taxon>
        <taxon>Neopterygii</taxon>
        <taxon>Teleostei</taxon>
        <taxon>Ostariophysi</taxon>
        <taxon>Siluriformes</taxon>
        <taxon>Siluridae</taxon>
        <taxon>Silurus</taxon>
    </lineage>
</organism>
<evidence type="ECO:0000259" key="3">
    <source>
        <dbReference type="Pfam" id="PF14160"/>
    </source>
</evidence>
<feature type="compositionally biased region" description="Low complexity" evidence="2">
    <location>
        <begin position="48"/>
        <end position="65"/>
    </location>
</feature>
<dbReference type="InterPro" id="IPR025741">
    <property type="entry name" value="FAM110_C"/>
</dbReference>
<dbReference type="AlphaFoldDB" id="A0AAD5A9E9"/>
<evidence type="ECO:0000256" key="2">
    <source>
        <dbReference type="SAM" id="MobiDB-lite"/>
    </source>
</evidence>